<feature type="domain" description="Sushi" evidence="7">
    <location>
        <begin position="203"/>
        <end position="265"/>
    </location>
</feature>
<dbReference type="InterPro" id="IPR035976">
    <property type="entry name" value="Sushi/SCR/CCP_sf"/>
</dbReference>
<feature type="disulfide bond" evidence="5">
    <location>
        <begin position="125"/>
        <end position="152"/>
    </location>
</feature>
<evidence type="ECO:0000259" key="7">
    <source>
        <dbReference type="PROSITE" id="PS50923"/>
    </source>
</evidence>
<evidence type="ECO:0000256" key="1">
    <source>
        <dbReference type="ARBA" id="ARBA00004328"/>
    </source>
</evidence>
<dbReference type="InterPro" id="IPR000436">
    <property type="entry name" value="Sushi_SCR_CCP_dom"/>
</dbReference>
<dbReference type="SMART" id="SM00032">
    <property type="entry name" value="CCP"/>
    <property type="match status" value="4"/>
</dbReference>
<evidence type="ECO:0000313" key="9">
    <source>
        <dbReference type="Proteomes" id="UP000314980"/>
    </source>
</evidence>
<evidence type="ECO:0000256" key="2">
    <source>
        <dbReference type="ARBA" id="ARBA00022659"/>
    </source>
</evidence>
<keyword evidence="3 6" id="KW-0732">Signal</keyword>
<name>A0A4W6F7G5_LATCA</name>
<dbReference type="Proteomes" id="UP000314980">
    <property type="component" value="Unassembled WGS sequence"/>
</dbReference>
<dbReference type="PANTHER" id="PTHR45785:SF2">
    <property type="entry name" value="COMPLEMENT FACTOR H-RELATED"/>
    <property type="match status" value="1"/>
</dbReference>
<feature type="chain" id="PRO_5021358029" evidence="6">
    <location>
        <begin position="31"/>
        <end position="420"/>
    </location>
</feature>
<feature type="domain" description="Sushi" evidence="7">
    <location>
        <begin position="299"/>
        <end position="357"/>
    </location>
</feature>
<sequence>VVAAQLLVEMRGSLVLLFLQLWGNVEVSLSQNACSKLPDVPHAYVSEETKRAEYEEGHVIYFTCETGYISGPTIRYVCTRNGWLKLSFSFFSVKPCELPDDTPNGYYQIIHGDDFVFGAVIKYFCNEGYQMVSKDNTRTCLLDKWTNHVPICDRKSSSTTCRLITLSGKKLCFNISCDGPGKNLNGSSVLICGIDGQWDNPFPTCEVGVLPAHLNASGLSPANETVKVGHRLKFHCDNGYWLDGSKEIQCLQTGQWNAPFPTCSGMFTFIGGYFHCVHKLVLKSVWLLLDANQVVYTPLGCERPPHLPDGDTTERLKFKYSHDERVEYICQNYYIMQGGPFRTCNNGHWTGAIRCLKPCTVDRQLMTRHNIQFKYILGDKLRSTHNGEIEFVCIRGKHHVGTYAMRQRCVDGEMNLPSCQ</sequence>
<dbReference type="InParanoid" id="A0A4W6F7G5"/>
<keyword evidence="9" id="KW-1185">Reference proteome</keyword>
<evidence type="ECO:0000256" key="6">
    <source>
        <dbReference type="SAM" id="SignalP"/>
    </source>
</evidence>
<dbReference type="Pfam" id="PF00084">
    <property type="entry name" value="Sushi"/>
    <property type="match status" value="4"/>
</dbReference>
<keyword evidence="4 5" id="KW-1015">Disulfide bond</keyword>
<evidence type="ECO:0000256" key="5">
    <source>
        <dbReference type="PROSITE-ProRule" id="PRU00302"/>
    </source>
</evidence>
<reference evidence="8" key="3">
    <citation type="submission" date="2025-09" db="UniProtKB">
        <authorList>
            <consortium name="Ensembl"/>
        </authorList>
    </citation>
    <scope>IDENTIFICATION</scope>
</reference>
<dbReference type="SUPFAM" id="SSF57535">
    <property type="entry name" value="Complement control module/SCR domain"/>
    <property type="match status" value="6"/>
</dbReference>
<dbReference type="Ensembl" id="ENSLCAT00010047517.1">
    <property type="protein sequence ID" value="ENSLCAP00010046402.1"/>
    <property type="gene ID" value="ENSLCAG00010021511.1"/>
</dbReference>
<evidence type="ECO:0000256" key="4">
    <source>
        <dbReference type="ARBA" id="ARBA00023157"/>
    </source>
</evidence>
<accession>A0A4W6F7G5</accession>
<proteinExistence type="predicted"/>
<feature type="disulfide bond" evidence="5">
    <location>
        <begin position="301"/>
        <end position="344"/>
    </location>
</feature>
<protein>
    <submittedName>
        <fullName evidence="8">Complement factor H like 4</fullName>
    </submittedName>
</protein>
<reference evidence="8" key="2">
    <citation type="submission" date="2025-08" db="UniProtKB">
        <authorList>
            <consortium name="Ensembl"/>
        </authorList>
    </citation>
    <scope>IDENTIFICATION</scope>
</reference>
<reference evidence="9" key="1">
    <citation type="submission" date="2015-09" db="EMBL/GenBank/DDBJ databases">
        <authorList>
            <person name="Sai Rama Sridatta P."/>
        </authorList>
    </citation>
    <scope>NUCLEOTIDE SEQUENCE [LARGE SCALE GENOMIC DNA]</scope>
</reference>
<comment type="caution">
    <text evidence="5">Lacks conserved residue(s) required for the propagation of feature annotation.</text>
</comment>
<dbReference type="CDD" id="cd00033">
    <property type="entry name" value="CCP"/>
    <property type="match status" value="4"/>
</dbReference>
<feature type="disulfide bond" evidence="5">
    <location>
        <begin position="236"/>
        <end position="263"/>
    </location>
</feature>
<dbReference type="InterPro" id="IPR051503">
    <property type="entry name" value="ComplSys_Reg/VirEntry_Med"/>
</dbReference>
<dbReference type="PROSITE" id="PS50923">
    <property type="entry name" value="SUSHI"/>
    <property type="match status" value="3"/>
</dbReference>
<organism evidence="8 9">
    <name type="scientific">Lates calcarifer</name>
    <name type="common">Barramundi</name>
    <name type="synonym">Holocentrus calcarifer</name>
    <dbReference type="NCBI Taxonomy" id="8187"/>
    <lineage>
        <taxon>Eukaryota</taxon>
        <taxon>Metazoa</taxon>
        <taxon>Chordata</taxon>
        <taxon>Craniata</taxon>
        <taxon>Vertebrata</taxon>
        <taxon>Euteleostomi</taxon>
        <taxon>Actinopterygii</taxon>
        <taxon>Neopterygii</taxon>
        <taxon>Teleostei</taxon>
        <taxon>Neoteleostei</taxon>
        <taxon>Acanthomorphata</taxon>
        <taxon>Carangaria</taxon>
        <taxon>Carangaria incertae sedis</taxon>
        <taxon>Centropomidae</taxon>
        <taxon>Lates</taxon>
    </lineage>
</organism>
<evidence type="ECO:0000256" key="3">
    <source>
        <dbReference type="ARBA" id="ARBA00022729"/>
    </source>
</evidence>
<feature type="signal peptide" evidence="6">
    <location>
        <begin position="1"/>
        <end position="30"/>
    </location>
</feature>
<keyword evidence="2 5" id="KW-0768">Sushi</keyword>
<dbReference type="Gene3D" id="2.10.70.10">
    <property type="entry name" value="Complement Module, domain 1"/>
    <property type="match status" value="6"/>
</dbReference>
<evidence type="ECO:0000313" key="8">
    <source>
        <dbReference type="Ensembl" id="ENSLCAP00010046402.1"/>
    </source>
</evidence>
<dbReference type="GeneTree" id="ENSGT00940000154967"/>
<feature type="domain" description="Sushi" evidence="7">
    <location>
        <begin position="94"/>
        <end position="154"/>
    </location>
</feature>
<dbReference type="PANTHER" id="PTHR45785">
    <property type="entry name" value="COMPLEMENT FACTOR H-RELATED"/>
    <property type="match status" value="1"/>
</dbReference>
<comment type="subcellular location">
    <subcellularLocation>
        <location evidence="1">Virion</location>
    </subcellularLocation>
</comment>
<dbReference type="AlphaFoldDB" id="A0A4W6F7G5"/>